<accession>A0A6J6J2R6</accession>
<dbReference type="SMART" id="SM00855">
    <property type="entry name" value="PGAM"/>
    <property type="match status" value="1"/>
</dbReference>
<dbReference type="AlphaFoldDB" id="A0A6J6J2R6"/>
<dbReference type="GO" id="GO:0016791">
    <property type="term" value="F:phosphatase activity"/>
    <property type="evidence" value="ECO:0007669"/>
    <property type="project" value="TreeGrafter"/>
</dbReference>
<reference evidence="1" key="1">
    <citation type="submission" date="2020-05" db="EMBL/GenBank/DDBJ databases">
        <authorList>
            <person name="Chiriac C."/>
            <person name="Salcher M."/>
            <person name="Ghai R."/>
            <person name="Kavagutti S V."/>
        </authorList>
    </citation>
    <scope>NUCLEOTIDE SEQUENCE</scope>
</reference>
<dbReference type="Pfam" id="PF00300">
    <property type="entry name" value="His_Phos_1"/>
    <property type="match status" value="1"/>
</dbReference>
<dbReference type="SUPFAM" id="SSF53254">
    <property type="entry name" value="Phosphoglycerate mutase-like"/>
    <property type="match status" value="1"/>
</dbReference>
<gene>
    <name evidence="1" type="ORF">UFOPK2001_00535</name>
</gene>
<dbReference type="PANTHER" id="PTHR48100:SF51">
    <property type="entry name" value="PHOSPHOGLYCERATE MUTASE"/>
    <property type="match status" value="1"/>
</dbReference>
<evidence type="ECO:0000313" key="1">
    <source>
        <dbReference type="EMBL" id="CAB4631327.1"/>
    </source>
</evidence>
<organism evidence="1">
    <name type="scientific">freshwater metagenome</name>
    <dbReference type="NCBI Taxonomy" id="449393"/>
    <lineage>
        <taxon>unclassified sequences</taxon>
        <taxon>metagenomes</taxon>
        <taxon>ecological metagenomes</taxon>
    </lineage>
</organism>
<dbReference type="InterPro" id="IPR050275">
    <property type="entry name" value="PGM_Phosphatase"/>
</dbReference>
<dbReference type="InterPro" id="IPR013078">
    <property type="entry name" value="His_Pase_superF_clade-1"/>
</dbReference>
<dbReference type="Gene3D" id="3.40.50.1240">
    <property type="entry name" value="Phosphoglycerate mutase-like"/>
    <property type="match status" value="1"/>
</dbReference>
<dbReference type="EMBL" id="CAEZVN010000038">
    <property type="protein sequence ID" value="CAB4631327.1"/>
    <property type="molecule type" value="Genomic_DNA"/>
</dbReference>
<dbReference type="PANTHER" id="PTHR48100">
    <property type="entry name" value="BROAD-SPECIFICITY PHOSPHATASE YOR283W-RELATED"/>
    <property type="match status" value="1"/>
</dbReference>
<sequence length="215" mass="23705">MPADRIHLIRHGEVHNPGGVLYGRLPHFRLSELGHEMAKSAASKVAETVAADGRRVVKILASPLLRTQESAAPVADAFGVEIHTDERLIEPHNIFEGRKLTASHILIRPHLYYHLRNPQKPSWGEPYEAIAGRMMSAIEDAWNSVDSGDVVIVSHQLPIVMVQLTVAGKSLAHNPKQRRCSLSSITTLERQGDKFVEVGYVDTAANHKVIDRGAV</sequence>
<proteinExistence type="predicted"/>
<protein>
    <submittedName>
        <fullName evidence="1">Unannotated protein</fullName>
    </submittedName>
</protein>
<dbReference type="InterPro" id="IPR029033">
    <property type="entry name" value="His_PPase_superfam"/>
</dbReference>
<name>A0A6J6J2R6_9ZZZZ</name>
<dbReference type="CDD" id="cd07067">
    <property type="entry name" value="HP_PGM_like"/>
    <property type="match status" value="1"/>
</dbReference>
<dbReference type="GO" id="GO:0005737">
    <property type="term" value="C:cytoplasm"/>
    <property type="evidence" value="ECO:0007669"/>
    <property type="project" value="TreeGrafter"/>
</dbReference>